<dbReference type="GO" id="GO:0008649">
    <property type="term" value="F:rRNA methyltransferase activity"/>
    <property type="evidence" value="ECO:0007669"/>
    <property type="project" value="TreeGrafter"/>
</dbReference>
<keyword evidence="3" id="KW-1185">Reference proteome</keyword>
<dbReference type="InterPro" id="IPR018812">
    <property type="entry name" value="SAK_HAD"/>
</dbReference>
<dbReference type="Pfam" id="PF10307">
    <property type="entry name" value="HAD_SAK_1"/>
    <property type="match status" value="1"/>
</dbReference>
<dbReference type="EMBL" id="LT598452">
    <property type="protein sequence ID" value="SCV01816.1"/>
    <property type="molecule type" value="Genomic_DNA"/>
</dbReference>
<gene>
    <name evidence="2" type="ORF">LANO_0F13674G</name>
</gene>
<dbReference type="GO" id="GO:1990259">
    <property type="term" value="F:histone H2AQ104 methyltransferase activity"/>
    <property type="evidence" value="ECO:0007669"/>
    <property type="project" value="TreeGrafter"/>
</dbReference>
<dbReference type="GO" id="GO:0003723">
    <property type="term" value="F:RNA binding"/>
    <property type="evidence" value="ECO:0007669"/>
    <property type="project" value="TreeGrafter"/>
</dbReference>
<dbReference type="GO" id="GO:0000494">
    <property type="term" value="P:box C/D sno(s)RNA 3'-end processing"/>
    <property type="evidence" value="ECO:0007669"/>
    <property type="project" value="TreeGrafter"/>
</dbReference>
<name>A0A1G4KC08_9SACH</name>
<dbReference type="AlphaFoldDB" id="A0A1G4KC08"/>
<reference evidence="3" key="1">
    <citation type="submission" date="2016-03" db="EMBL/GenBank/DDBJ databases">
        <authorList>
            <person name="Devillers Hugo."/>
        </authorList>
    </citation>
    <scope>NUCLEOTIDE SEQUENCE [LARGE SCALE GENOMIC DNA]</scope>
</reference>
<organism evidence="2 3">
    <name type="scientific">Lachancea nothofagi CBS 11611</name>
    <dbReference type="NCBI Taxonomy" id="1266666"/>
    <lineage>
        <taxon>Eukaryota</taxon>
        <taxon>Fungi</taxon>
        <taxon>Dikarya</taxon>
        <taxon>Ascomycota</taxon>
        <taxon>Saccharomycotina</taxon>
        <taxon>Saccharomycetes</taxon>
        <taxon>Saccharomycetales</taxon>
        <taxon>Saccharomycetaceae</taxon>
        <taxon>Lachancea</taxon>
    </lineage>
</organism>
<proteinExistence type="predicted"/>
<dbReference type="PANTHER" id="PTHR10335">
    <property type="entry name" value="RRNA 2-O-METHYLTRANSFERASE FIBRILLARIN"/>
    <property type="match status" value="1"/>
</dbReference>
<accession>A0A1G4KC08</accession>
<feature type="domain" description="Swiss Army Knife RNA repair protein HAD" evidence="1">
    <location>
        <begin position="53"/>
        <end position="258"/>
    </location>
</feature>
<dbReference type="PANTHER" id="PTHR10335:SF26">
    <property type="entry name" value="AER281CP"/>
    <property type="match status" value="1"/>
</dbReference>
<evidence type="ECO:0000313" key="2">
    <source>
        <dbReference type="EMBL" id="SCV01816.1"/>
    </source>
</evidence>
<dbReference type="GO" id="GO:0032040">
    <property type="term" value="C:small-subunit processome"/>
    <property type="evidence" value="ECO:0007669"/>
    <property type="project" value="TreeGrafter"/>
</dbReference>
<evidence type="ECO:0000313" key="3">
    <source>
        <dbReference type="Proteomes" id="UP000189911"/>
    </source>
</evidence>
<protein>
    <submittedName>
        <fullName evidence="2">LANO_0F13674g1_1</fullName>
    </submittedName>
</protein>
<sequence>MPSSAAGESSSLEHSPLHKWNSCSSFLDPPRDMPRCQVRKIHIYDFDNTLFKSPAPNPNLLSSFLINLLTDPQRLSNGGWWSEPRFLKELIDEWIGSREEKSSRSELDTVDGLYWNQDVVELSRLSQQDPHTLSIMMTGRKEAFFQDAVSEVLRQPVFGKHRLHFNAVFLKKDGFQTTMLYKTTCLTDLLTHYDKCEEITIYDDRVRQLHGFQQFLNEFVEAMRPSLQFSLIHVPGLIKYLKPAKERSIISHVFKEHNDAVSNVVFQPNSRAYGFYMGKMYVKEKRLGAAYIVTASSRLKIAKFAAVRFGNLINSGHYHIVAKSVLCTPYGAITTRKVATMVLSGSCKEASEQIVESYMRSMNSGVENSRIRFRITRFGVAAAMGRIVCDLEPEDDTRYAYTEFPALRLLLATTDIHLIEHSSNLYRDELYEWTQAKDCAEIVDTDFGYMFIITAIMAKKPKKSKKRALELH</sequence>
<evidence type="ECO:0000259" key="1">
    <source>
        <dbReference type="Pfam" id="PF10307"/>
    </source>
</evidence>
<dbReference type="GO" id="GO:0031428">
    <property type="term" value="C:box C/D methylation guide snoRNP complex"/>
    <property type="evidence" value="ECO:0007669"/>
    <property type="project" value="TreeGrafter"/>
</dbReference>
<dbReference type="OrthoDB" id="5596992at2759"/>
<dbReference type="Proteomes" id="UP000189911">
    <property type="component" value="Chromosome F"/>
</dbReference>